<evidence type="ECO:0000256" key="1">
    <source>
        <dbReference type="SAM" id="MobiDB-lite"/>
    </source>
</evidence>
<dbReference type="InterPro" id="IPR012334">
    <property type="entry name" value="Pectin_lyas_fold"/>
</dbReference>
<dbReference type="InterPro" id="IPR011050">
    <property type="entry name" value="Pectin_lyase_fold/virulence"/>
</dbReference>
<dbReference type="RefSeq" id="XP_008096846.1">
    <property type="nucleotide sequence ID" value="XM_008098655.1"/>
</dbReference>
<dbReference type="VEuPathDB" id="FungiDB:GLRG_07970"/>
<feature type="compositionally biased region" description="Basic and acidic residues" evidence="1">
    <location>
        <begin position="87"/>
        <end position="96"/>
    </location>
</feature>
<organism evidence="3">
    <name type="scientific">Colletotrichum graminicola (strain M1.001 / M2 / FGSC 10212)</name>
    <name type="common">Maize anthracnose fungus</name>
    <name type="synonym">Glomerella graminicola</name>
    <dbReference type="NCBI Taxonomy" id="645133"/>
    <lineage>
        <taxon>Eukaryota</taxon>
        <taxon>Fungi</taxon>
        <taxon>Dikarya</taxon>
        <taxon>Ascomycota</taxon>
        <taxon>Pezizomycotina</taxon>
        <taxon>Sordariomycetes</taxon>
        <taxon>Hypocreomycetidae</taxon>
        <taxon>Glomerellales</taxon>
        <taxon>Glomerellaceae</taxon>
        <taxon>Colletotrichum</taxon>
        <taxon>Colletotrichum graminicola species complex</taxon>
    </lineage>
</organism>
<gene>
    <name evidence="2" type="ORF">GLRG_07970</name>
</gene>
<dbReference type="EMBL" id="GG697365">
    <property type="protein sequence ID" value="EFQ32826.1"/>
    <property type="molecule type" value="Genomic_DNA"/>
</dbReference>
<evidence type="ECO:0000313" key="2">
    <source>
        <dbReference type="EMBL" id="EFQ32826.1"/>
    </source>
</evidence>
<protein>
    <submittedName>
        <fullName evidence="2">Exopolygalacturonase</fullName>
    </submittedName>
</protein>
<feature type="region of interest" description="Disordered" evidence="1">
    <location>
        <begin position="73"/>
        <end position="102"/>
    </location>
</feature>
<accession>E3QPP9</accession>
<keyword evidence="3" id="KW-1185">Reference proteome</keyword>
<dbReference type="AlphaFoldDB" id="E3QPP9"/>
<name>E3QPP9_COLGM</name>
<reference evidence="3" key="1">
    <citation type="journal article" date="2012" name="Nat. Genet.">
        <title>Lifestyle transitions in plant pathogenic Colletotrichum fungi deciphered by genome and transcriptome analyses.</title>
        <authorList>
            <person name="O'Connell R.J."/>
            <person name="Thon M.R."/>
            <person name="Hacquard S."/>
            <person name="Amyotte S.G."/>
            <person name="Kleemann J."/>
            <person name="Torres M.F."/>
            <person name="Damm U."/>
            <person name="Buiate E.A."/>
            <person name="Epstein L."/>
            <person name="Alkan N."/>
            <person name="Altmueller J."/>
            <person name="Alvarado-Balderrama L."/>
            <person name="Bauser C.A."/>
            <person name="Becker C."/>
            <person name="Birren B.W."/>
            <person name="Chen Z."/>
            <person name="Choi J."/>
            <person name="Crouch J.A."/>
            <person name="Duvick J.P."/>
            <person name="Farman M.A."/>
            <person name="Gan P."/>
            <person name="Heiman D."/>
            <person name="Henrissat B."/>
            <person name="Howard R.J."/>
            <person name="Kabbage M."/>
            <person name="Koch C."/>
            <person name="Kracher B."/>
            <person name="Kubo Y."/>
            <person name="Law A.D."/>
            <person name="Lebrun M.-H."/>
            <person name="Lee Y.-H."/>
            <person name="Miyara I."/>
            <person name="Moore N."/>
            <person name="Neumann U."/>
            <person name="Nordstroem K."/>
            <person name="Panaccione D.G."/>
            <person name="Panstruga R."/>
            <person name="Place M."/>
            <person name="Proctor R.H."/>
            <person name="Prusky D."/>
            <person name="Rech G."/>
            <person name="Reinhardt R."/>
            <person name="Rollins J.A."/>
            <person name="Rounsley S."/>
            <person name="Schardl C.L."/>
            <person name="Schwartz D.C."/>
            <person name="Shenoy N."/>
            <person name="Shirasu K."/>
            <person name="Sikhakolli U.R."/>
            <person name="Stueber K."/>
            <person name="Sukno S.A."/>
            <person name="Sweigard J.A."/>
            <person name="Takano Y."/>
            <person name="Takahara H."/>
            <person name="Trail F."/>
            <person name="van der Does H.C."/>
            <person name="Voll L.M."/>
            <person name="Will I."/>
            <person name="Young S."/>
            <person name="Zeng Q."/>
            <person name="Zhang J."/>
            <person name="Zhou S."/>
            <person name="Dickman M.B."/>
            <person name="Schulze-Lefert P."/>
            <person name="Ver Loren van Themaat E."/>
            <person name="Ma L.-J."/>
            <person name="Vaillancourt L.J."/>
        </authorList>
    </citation>
    <scope>NUCLEOTIDE SEQUENCE [LARGE SCALE GENOMIC DNA]</scope>
    <source>
        <strain evidence="3">M1.001 / M2 / FGSC 10212</strain>
    </source>
</reference>
<dbReference type="OrthoDB" id="187139at2759"/>
<dbReference type="HOGENOM" id="CLU_1366154_0_0_1"/>
<dbReference type="eggNOG" id="ENOG502QPPR">
    <property type="taxonomic scope" value="Eukaryota"/>
</dbReference>
<evidence type="ECO:0000313" key="3">
    <source>
        <dbReference type="Proteomes" id="UP000008782"/>
    </source>
</evidence>
<sequence length="200" mass="22143">MPHSPPRDKGRYCYVKPSCTKGRDDAPKILGAFTGCNGGGTHSFKFVFQNQSVFWKLGSKDVNIYGDLGNDRSIMDGPRPSVLGGDSNEKERKPSRMDSSAGRLMQRHQLLRSMLLSFEGVETATMSHLRMRNPPNWFNLIVNSADVVIGDVDFRATVSRRTYKNLTPQAGMLVRSAPDRCSNIRAENVTITVPSGKPPV</sequence>
<dbReference type="Gene3D" id="2.160.20.10">
    <property type="entry name" value="Single-stranded right-handed beta-helix, Pectin lyase-like"/>
    <property type="match status" value="1"/>
</dbReference>
<dbReference type="SUPFAM" id="SSF51126">
    <property type="entry name" value="Pectin lyase-like"/>
    <property type="match status" value="1"/>
</dbReference>
<dbReference type="Proteomes" id="UP000008782">
    <property type="component" value="Unassembled WGS sequence"/>
</dbReference>
<proteinExistence type="predicted"/>
<dbReference type="GeneID" id="24413335"/>
<dbReference type="STRING" id="645133.E3QPP9"/>